<protein>
    <submittedName>
        <fullName evidence="1">Uncharacterized protein</fullName>
    </submittedName>
</protein>
<dbReference type="EMBL" id="GBXM01070307">
    <property type="protein sequence ID" value="JAH38270.1"/>
    <property type="molecule type" value="Transcribed_RNA"/>
</dbReference>
<reference evidence="1" key="1">
    <citation type="submission" date="2014-11" db="EMBL/GenBank/DDBJ databases">
        <authorList>
            <person name="Amaro Gonzalez C."/>
        </authorList>
    </citation>
    <scope>NUCLEOTIDE SEQUENCE</scope>
</reference>
<reference evidence="1" key="2">
    <citation type="journal article" date="2015" name="Fish Shellfish Immunol.">
        <title>Early steps in the European eel (Anguilla anguilla)-Vibrio vulnificus interaction in the gills: Role of the RtxA13 toxin.</title>
        <authorList>
            <person name="Callol A."/>
            <person name="Pajuelo D."/>
            <person name="Ebbesson L."/>
            <person name="Teles M."/>
            <person name="MacKenzie S."/>
            <person name="Amaro C."/>
        </authorList>
    </citation>
    <scope>NUCLEOTIDE SEQUENCE</scope>
</reference>
<accession>A0A0E9SC68</accession>
<sequence length="15" mass="1774">MFTLFLALLLCKTFL</sequence>
<name>A0A0E9SC68_ANGAN</name>
<organism evidence="1">
    <name type="scientific">Anguilla anguilla</name>
    <name type="common">European freshwater eel</name>
    <name type="synonym">Muraena anguilla</name>
    <dbReference type="NCBI Taxonomy" id="7936"/>
    <lineage>
        <taxon>Eukaryota</taxon>
        <taxon>Metazoa</taxon>
        <taxon>Chordata</taxon>
        <taxon>Craniata</taxon>
        <taxon>Vertebrata</taxon>
        <taxon>Euteleostomi</taxon>
        <taxon>Actinopterygii</taxon>
        <taxon>Neopterygii</taxon>
        <taxon>Teleostei</taxon>
        <taxon>Anguilliformes</taxon>
        <taxon>Anguillidae</taxon>
        <taxon>Anguilla</taxon>
    </lineage>
</organism>
<proteinExistence type="predicted"/>
<evidence type="ECO:0000313" key="1">
    <source>
        <dbReference type="EMBL" id="JAH38270.1"/>
    </source>
</evidence>